<dbReference type="RefSeq" id="WP_073139966.1">
    <property type="nucleotide sequence ID" value="NZ_FQWQ01000004.1"/>
</dbReference>
<reference evidence="13 14" key="1">
    <citation type="submission" date="2016-11" db="EMBL/GenBank/DDBJ databases">
        <authorList>
            <person name="Jaros S."/>
            <person name="Januszkiewicz K."/>
            <person name="Wedrychowicz H."/>
        </authorList>
    </citation>
    <scope>NUCLEOTIDE SEQUENCE [LARGE SCALE GENOMIC DNA]</scope>
    <source>
        <strain evidence="13 14">DSM 24574</strain>
    </source>
</reference>
<dbReference type="GO" id="GO:0006784">
    <property type="term" value="P:heme A biosynthetic process"/>
    <property type="evidence" value="ECO:0007669"/>
    <property type="project" value="InterPro"/>
</dbReference>
<dbReference type="GO" id="GO:0016491">
    <property type="term" value="F:oxidoreductase activity"/>
    <property type="evidence" value="ECO:0007669"/>
    <property type="project" value="UniProtKB-KW"/>
</dbReference>
<evidence type="ECO:0000256" key="7">
    <source>
        <dbReference type="ARBA" id="ARBA00023004"/>
    </source>
</evidence>
<organism evidence="13 14">
    <name type="scientific">Chryseolinea serpens</name>
    <dbReference type="NCBI Taxonomy" id="947013"/>
    <lineage>
        <taxon>Bacteria</taxon>
        <taxon>Pseudomonadati</taxon>
        <taxon>Bacteroidota</taxon>
        <taxon>Cytophagia</taxon>
        <taxon>Cytophagales</taxon>
        <taxon>Fulvivirgaceae</taxon>
        <taxon>Chryseolinea</taxon>
    </lineage>
</organism>
<evidence type="ECO:0000256" key="8">
    <source>
        <dbReference type="ARBA" id="ARBA00023133"/>
    </source>
</evidence>
<dbReference type="InterPro" id="IPR050450">
    <property type="entry name" value="COX15/CtaA_HemeA_synthase"/>
</dbReference>
<dbReference type="GO" id="GO:0016020">
    <property type="term" value="C:membrane"/>
    <property type="evidence" value="ECO:0007669"/>
    <property type="project" value="UniProtKB-SubCell"/>
</dbReference>
<evidence type="ECO:0000256" key="5">
    <source>
        <dbReference type="ARBA" id="ARBA00022989"/>
    </source>
</evidence>
<gene>
    <name evidence="13" type="ORF">SAMN04488109_5040</name>
</gene>
<dbReference type="PANTHER" id="PTHR35457:SF1">
    <property type="entry name" value="HEME A SYNTHASE"/>
    <property type="match status" value="1"/>
</dbReference>
<protein>
    <submittedName>
        <fullName evidence="13">Cytochrome c oxidase assembly protein subunit 15</fullName>
    </submittedName>
</protein>
<evidence type="ECO:0000256" key="2">
    <source>
        <dbReference type="ARBA" id="ARBA00022475"/>
    </source>
</evidence>
<evidence type="ECO:0000256" key="9">
    <source>
        <dbReference type="ARBA" id="ARBA00023136"/>
    </source>
</evidence>
<dbReference type="EMBL" id="FQWQ01000004">
    <property type="protein sequence ID" value="SHH73515.1"/>
    <property type="molecule type" value="Genomic_DNA"/>
</dbReference>
<evidence type="ECO:0000256" key="10">
    <source>
        <dbReference type="ARBA" id="ARBA00023157"/>
    </source>
</evidence>
<accession>A0A1M5VEA5</accession>
<dbReference type="Proteomes" id="UP000184212">
    <property type="component" value="Unassembled WGS sequence"/>
</dbReference>
<evidence type="ECO:0000256" key="3">
    <source>
        <dbReference type="ARBA" id="ARBA00022692"/>
    </source>
</evidence>
<evidence type="ECO:0000256" key="4">
    <source>
        <dbReference type="ARBA" id="ARBA00022723"/>
    </source>
</evidence>
<keyword evidence="5 12" id="KW-1133">Transmembrane helix</keyword>
<evidence type="ECO:0000256" key="12">
    <source>
        <dbReference type="SAM" id="Phobius"/>
    </source>
</evidence>
<dbReference type="GO" id="GO:0046872">
    <property type="term" value="F:metal ion binding"/>
    <property type="evidence" value="ECO:0007669"/>
    <property type="project" value="UniProtKB-KW"/>
</dbReference>
<evidence type="ECO:0000313" key="13">
    <source>
        <dbReference type="EMBL" id="SHH73515.1"/>
    </source>
</evidence>
<keyword evidence="8" id="KW-0350">Heme biosynthesis</keyword>
<sequence length="335" mass="37489">MRSFRRLTLSTLIAVYVLILVGGIVRSTGSGMGCPDWPKCFGNWVPPTSVSQLPQDYKEIYAAHREKKNKRFAKYLSAVGMDDTAAGILNDPGVLHENDFNPVKTWIEYVNRIVGVIIGFLIFAVFVVSLGYWKSERRFTVVAFITFVLVGFQGWLGSFVVSSNLTPWTITVHMFLALLIVALLVYLVDQSSYRPEINSSIGFWWLVASMAVLLVQILLGTQVREAIDRVAQGVAREAWIANLGGEFIIHRSFSWIVLIMHVGLILRLRKTEGAKTFTLALILLILGTILTGLSMAYFAVPPFLQPVHLLFATVTFGTQFLFLLKMNRKEEPALA</sequence>
<keyword evidence="2" id="KW-1003">Cell membrane</keyword>
<name>A0A1M5VEA5_9BACT</name>
<dbReference type="PANTHER" id="PTHR35457">
    <property type="entry name" value="HEME A SYNTHASE"/>
    <property type="match status" value="1"/>
</dbReference>
<feature type="transmembrane region" description="Helical" evidence="12">
    <location>
        <begin position="168"/>
        <end position="188"/>
    </location>
</feature>
<feature type="transmembrane region" description="Helical" evidence="12">
    <location>
        <begin position="306"/>
        <end position="324"/>
    </location>
</feature>
<dbReference type="AlphaFoldDB" id="A0A1M5VEA5"/>
<feature type="transmembrane region" description="Helical" evidence="12">
    <location>
        <begin position="109"/>
        <end position="132"/>
    </location>
</feature>
<feature type="transmembrane region" description="Helical" evidence="12">
    <location>
        <begin position="139"/>
        <end position="156"/>
    </location>
</feature>
<dbReference type="Pfam" id="PF02628">
    <property type="entry name" value="COX15-CtaA"/>
    <property type="match status" value="2"/>
</dbReference>
<evidence type="ECO:0000313" key="14">
    <source>
        <dbReference type="Proteomes" id="UP000184212"/>
    </source>
</evidence>
<keyword evidence="14" id="KW-1185">Reference proteome</keyword>
<keyword evidence="7" id="KW-0408">Iron</keyword>
<comment type="subcellular location">
    <subcellularLocation>
        <location evidence="1">Membrane</location>
        <topology evidence="1">Multi-pass membrane protein</topology>
    </subcellularLocation>
</comment>
<keyword evidence="4" id="KW-0479">Metal-binding</keyword>
<keyword evidence="9 12" id="KW-0472">Membrane</keyword>
<keyword evidence="10" id="KW-1015">Disulfide bond</keyword>
<feature type="transmembrane region" description="Helical" evidence="12">
    <location>
        <begin position="278"/>
        <end position="300"/>
    </location>
</feature>
<feature type="transmembrane region" description="Helical" evidence="12">
    <location>
        <begin position="200"/>
        <end position="219"/>
    </location>
</feature>
<keyword evidence="3 12" id="KW-0812">Transmembrane</keyword>
<evidence type="ECO:0000256" key="6">
    <source>
        <dbReference type="ARBA" id="ARBA00023002"/>
    </source>
</evidence>
<feature type="transmembrane region" description="Helical" evidence="12">
    <location>
        <begin position="248"/>
        <end position="266"/>
    </location>
</feature>
<keyword evidence="6" id="KW-0560">Oxidoreductase</keyword>
<dbReference type="InterPro" id="IPR003780">
    <property type="entry name" value="COX15/CtaA_fam"/>
</dbReference>
<proteinExistence type="predicted"/>
<evidence type="ECO:0000256" key="11">
    <source>
        <dbReference type="ARBA" id="ARBA00023444"/>
    </source>
</evidence>
<feature type="transmembrane region" description="Helical" evidence="12">
    <location>
        <begin position="7"/>
        <end position="25"/>
    </location>
</feature>
<evidence type="ECO:0000256" key="1">
    <source>
        <dbReference type="ARBA" id="ARBA00004141"/>
    </source>
</evidence>
<dbReference type="STRING" id="947013.SAMN04488109_5040"/>
<dbReference type="OrthoDB" id="1447144at2"/>
<comment type="pathway">
    <text evidence="11">Porphyrin-containing compound metabolism.</text>
</comment>